<dbReference type="SMART" id="SM00028">
    <property type="entry name" value="TPR"/>
    <property type="match status" value="6"/>
</dbReference>
<reference evidence="2" key="2">
    <citation type="journal article" date="2019" name="Genome Biol. Evol.">
        <title>Day and night: Metabolic profiles and evolutionary relationships of six axenic non-marine cyanobacteria.</title>
        <authorList>
            <person name="Will S.E."/>
            <person name="Henke P."/>
            <person name="Boedeker C."/>
            <person name="Huang S."/>
            <person name="Brinkmann H."/>
            <person name="Rohde M."/>
            <person name="Jarek M."/>
            <person name="Friedl T."/>
            <person name="Seufert S."/>
            <person name="Schumacher M."/>
            <person name="Overmann J."/>
            <person name="Neumann-Schaal M."/>
            <person name="Petersen J."/>
        </authorList>
    </citation>
    <scope>NUCLEOTIDE SEQUENCE [LARGE SCALE GENOMIC DNA]</scope>
    <source>
        <strain evidence="2">PCC 7102</strain>
    </source>
</reference>
<protein>
    <submittedName>
        <fullName evidence="2">Uncharacterized protein</fullName>
    </submittedName>
</protein>
<evidence type="ECO:0000313" key="3">
    <source>
        <dbReference type="Proteomes" id="UP000271624"/>
    </source>
</evidence>
<evidence type="ECO:0000313" key="2">
    <source>
        <dbReference type="EMBL" id="RUT05702.1"/>
    </source>
</evidence>
<feature type="transmembrane region" description="Helical" evidence="1">
    <location>
        <begin position="20"/>
        <end position="37"/>
    </location>
</feature>
<comment type="caution">
    <text evidence="2">The sequence shown here is derived from an EMBL/GenBank/DDBJ whole genome shotgun (WGS) entry which is preliminary data.</text>
</comment>
<keyword evidence="3" id="KW-1185">Reference proteome</keyword>
<dbReference type="Gene3D" id="1.25.40.10">
    <property type="entry name" value="Tetratricopeptide repeat domain"/>
    <property type="match status" value="3"/>
</dbReference>
<sequence>MASQLETKWLLLLDMKRKWVLMPIYGVIVLLIPISFACKPLTPDTNDDKQVNTLTNVAIYEQNNGRQPVQAKLFAKIALGYELIGQEHKASKLLIPAIQTSEKNQSLYIKSGLLEELGIIYIKMGEYDKALQTAKSLQIYESSEKNIPLKRIAVKMAEAVQYNKALTIASLVSVNGVSSSYEPIVVSRSTTEANIAIFYARAGQKQKAAQVLAQAFEKADSKAEKAFIAVSYAQVGQKAKALQILSDASQNALTTHDKTAIAVSYAQLGEKAIAEKLLAEAFEQLNQQKKRDDYSLANIAISYASIGKFGQAFATAKLIKNYASPEDYKNALYVTPDGLISGAMSTDVFAEIAKKSAAEGKFEQALEIAKYIKWTGNKAEAISKIAVEYAKVGKYEQAFNIIKDLTENGGIHRDEALSKIAVQHGIKRQYKEAFQLIQKVRSENYKTEALSRIVEQARLKEPANVAIQVLSQAMETAQTLNRHEKVDALTMLAINYIKLGQKDKAETLLAQSLRIAENINQ</sequence>
<dbReference type="Pfam" id="PF13176">
    <property type="entry name" value="TPR_7"/>
    <property type="match status" value="1"/>
</dbReference>
<dbReference type="EMBL" id="RSCL01000008">
    <property type="protein sequence ID" value="RUT05702.1"/>
    <property type="molecule type" value="Genomic_DNA"/>
</dbReference>
<name>A0A3S1CKW6_9CYAN</name>
<dbReference type="AlphaFoldDB" id="A0A3S1CKW6"/>
<dbReference type="Pfam" id="PF13374">
    <property type="entry name" value="TPR_10"/>
    <property type="match status" value="1"/>
</dbReference>
<proteinExistence type="predicted"/>
<dbReference type="Proteomes" id="UP000271624">
    <property type="component" value="Unassembled WGS sequence"/>
</dbReference>
<keyword evidence="1" id="KW-0472">Membrane</keyword>
<keyword evidence="1" id="KW-1133">Transmembrane helix</keyword>
<dbReference type="SUPFAM" id="SSF48452">
    <property type="entry name" value="TPR-like"/>
    <property type="match status" value="2"/>
</dbReference>
<dbReference type="RefSeq" id="WP_127082153.1">
    <property type="nucleotide sequence ID" value="NZ_RSCL01000008.1"/>
</dbReference>
<reference evidence="2" key="1">
    <citation type="submission" date="2018-12" db="EMBL/GenBank/DDBJ databases">
        <authorList>
            <person name="Will S."/>
            <person name="Neumann-Schaal M."/>
            <person name="Henke P."/>
        </authorList>
    </citation>
    <scope>NUCLEOTIDE SEQUENCE</scope>
    <source>
        <strain evidence="2">PCC 7102</strain>
    </source>
</reference>
<keyword evidence="1" id="KW-0812">Transmembrane</keyword>
<dbReference type="InterPro" id="IPR019734">
    <property type="entry name" value="TPR_rpt"/>
</dbReference>
<dbReference type="OrthoDB" id="488852at2"/>
<accession>A0A3S1CKW6</accession>
<dbReference type="InterPro" id="IPR011990">
    <property type="entry name" value="TPR-like_helical_dom_sf"/>
</dbReference>
<organism evidence="2 3">
    <name type="scientific">Dulcicalothrix desertica PCC 7102</name>
    <dbReference type="NCBI Taxonomy" id="232991"/>
    <lineage>
        <taxon>Bacteria</taxon>
        <taxon>Bacillati</taxon>
        <taxon>Cyanobacteriota</taxon>
        <taxon>Cyanophyceae</taxon>
        <taxon>Nostocales</taxon>
        <taxon>Calotrichaceae</taxon>
        <taxon>Dulcicalothrix</taxon>
    </lineage>
</organism>
<evidence type="ECO:0000256" key="1">
    <source>
        <dbReference type="SAM" id="Phobius"/>
    </source>
</evidence>
<gene>
    <name evidence="2" type="ORF">DSM106972_037090</name>
</gene>